<proteinExistence type="predicted"/>
<evidence type="ECO:0000256" key="1">
    <source>
        <dbReference type="SAM" id="MobiDB-lite"/>
    </source>
</evidence>
<organism evidence="2">
    <name type="scientific">marine metagenome</name>
    <dbReference type="NCBI Taxonomy" id="408172"/>
    <lineage>
        <taxon>unclassified sequences</taxon>
        <taxon>metagenomes</taxon>
        <taxon>ecological metagenomes</taxon>
    </lineage>
</organism>
<feature type="compositionally biased region" description="Polar residues" evidence="1">
    <location>
        <begin position="307"/>
        <end position="319"/>
    </location>
</feature>
<dbReference type="Gene3D" id="3.90.198.10">
    <property type="entry name" value="Replication Fork Single-Stranded Dna Binding Protein"/>
    <property type="match status" value="1"/>
</dbReference>
<gene>
    <name evidence="2" type="ORF">METZ01_LOCUS266721</name>
</gene>
<feature type="region of interest" description="Disordered" evidence="1">
    <location>
        <begin position="300"/>
        <end position="330"/>
    </location>
</feature>
<dbReference type="EMBL" id="UINC01075562">
    <property type="protein sequence ID" value="SVC13867.1"/>
    <property type="molecule type" value="Genomic_DNA"/>
</dbReference>
<protein>
    <recommendedName>
        <fullName evidence="3">Bacteriophage T4 Gp32 single-stranded DNA-binding domain-containing protein</fullName>
    </recommendedName>
</protein>
<reference evidence="2" key="1">
    <citation type="submission" date="2018-05" db="EMBL/GenBank/DDBJ databases">
        <authorList>
            <person name="Lanie J.A."/>
            <person name="Ng W.-L."/>
            <person name="Kazmierczak K.M."/>
            <person name="Andrzejewski T.M."/>
            <person name="Davidsen T.M."/>
            <person name="Wayne K.J."/>
            <person name="Tettelin H."/>
            <person name="Glass J.I."/>
            <person name="Rusch D."/>
            <person name="Podicherti R."/>
            <person name="Tsui H.-C.T."/>
            <person name="Winkler M.E."/>
        </authorList>
    </citation>
    <scope>NUCLEOTIDE SEQUENCE</scope>
</reference>
<dbReference type="AlphaFoldDB" id="A0A382JS75"/>
<sequence length="346" mass="39087">MATLADIRAKLLEQQQSTSQSTSDNAIYPFWNIQTGQSTLMRFLPDADEENTFFWKERQMVRLAFPGIKAQDEHKNVTVQVPCIEMWGETCPIHAEIRPWFKDPSLEDEARKYWKKRSYIYQGFVVDSPMTEDQVPENPIRRFVINPGIHKIITAALMDPEFEEVPTDYEKGTDFKLVKTQQGQYADYSTSNWARKERSLNETERAAIDTNGLFTLNDYMPKKPSDTELKVIFEMFEASVDGQLYDPERWADYYKPYGLKSNGNGNTGASPVVANTTASTTEASATTVTDKLKQAVAEDGLPFGDDSTPSETVTATVTADPSADGKKPDAKEILAMIRNRKTEQAQ</sequence>
<name>A0A382JS75_9ZZZZ</name>
<evidence type="ECO:0008006" key="3">
    <source>
        <dbReference type="Google" id="ProtNLM"/>
    </source>
</evidence>
<accession>A0A382JS75</accession>
<evidence type="ECO:0000313" key="2">
    <source>
        <dbReference type="EMBL" id="SVC13867.1"/>
    </source>
</evidence>
<dbReference type="InterPro" id="IPR044947">
    <property type="entry name" value="Phage_T4_Gp32_ssDNA-bd_sf"/>
</dbReference>